<feature type="transmembrane region" description="Helical" evidence="2">
    <location>
        <begin position="79"/>
        <end position="96"/>
    </location>
</feature>
<organism evidence="3 4">
    <name type="scientific">Flavobacterium fluvii</name>
    <dbReference type="NCBI Taxonomy" id="468056"/>
    <lineage>
        <taxon>Bacteria</taxon>
        <taxon>Pseudomonadati</taxon>
        <taxon>Bacteroidota</taxon>
        <taxon>Flavobacteriia</taxon>
        <taxon>Flavobacteriales</taxon>
        <taxon>Flavobacteriaceae</taxon>
        <taxon>Flavobacterium</taxon>
    </lineage>
</organism>
<dbReference type="EMBL" id="FQWB01000001">
    <property type="protein sequence ID" value="SHF98506.1"/>
    <property type="molecule type" value="Genomic_DNA"/>
</dbReference>
<sequence>MPEYYPKISERRTDELIEIANSSTRVWQLDAINQAKSELKKRNISEKQQDDYFEKIFEEIDIENENIERKRKSNELEKYNVFEMIFIVAVSPFILMRQWRVLYELKLENYTLKFKQRIVLLIIGMIIWFGYFYYEFDKWQKAEFNKESRY</sequence>
<evidence type="ECO:0000313" key="3">
    <source>
        <dbReference type="EMBL" id="SHF98506.1"/>
    </source>
</evidence>
<protein>
    <submittedName>
        <fullName evidence="3">Uncharacterized protein</fullName>
    </submittedName>
</protein>
<proteinExistence type="predicted"/>
<evidence type="ECO:0000313" key="4">
    <source>
        <dbReference type="Proteomes" id="UP000184516"/>
    </source>
</evidence>
<keyword evidence="1" id="KW-0175">Coiled coil</keyword>
<keyword evidence="2" id="KW-0812">Transmembrane</keyword>
<evidence type="ECO:0000256" key="2">
    <source>
        <dbReference type="SAM" id="Phobius"/>
    </source>
</evidence>
<feature type="coiled-coil region" evidence="1">
    <location>
        <begin position="29"/>
        <end position="77"/>
    </location>
</feature>
<accession>A0A1M5G457</accession>
<dbReference type="AlphaFoldDB" id="A0A1M5G457"/>
<keyword evidence="4" id="KW-1185">Reference proteome</keyword>
<feature type="transmembrane region" description="Helical" evidence="2">
    <location>
        <begin position="116"/>
        <end position="134"/>
    </location>
</feature>
<keyword evidence="2" id="KW-0472">Membrane</keyword>
<gene>
    <name evidence="3" type="ORF">SAMN05443549_1011084</name>
</gene>
<name>A0A1M5G457_9FLAO</name>
<keyword evidence="2" id="KW-1133">Transmembrane helix</keyword>
<evidence type="ECO:0000256" key="1">
    <source>
        <dbReference type="SAM" id="Coils"/>
    </source>
</evidence>
<dbReference type="RefSeq" id="WP_073368450.1">
    <property type="nucleotide sequence ID" value="NZ_FQWB01000001.1"/>
</dbReference>
<dbReference type="OrthoDB" id="1164913at2"/>
<reference evidence="4" key="1">
    <citation type="submission" date="2016-11" db="EMBL/GenBank/DDBJ databases">
        <authorList>
            <person name="Varghese N."/>
            <person name="Submissions S."/>
        </authorList>
    </citation>
    <scope>NUCLEOTIDE SEQUENCE [LARGE SCALE GENOMIC DNA]</scope>
    <source>
        <strain evidence="4">DSM 19978</strain>
    </source>
</reference>
<dbReference type="Proteomes" id="UP000184516">
    <property type="component" value="Unassembled WGS sequence"/>
</dbReference>